<accession>A0AAU7PFD7</accession>
<dbReference type="EMBL" id="PP856017">
    <property type="protein sequence ID" value="XBS47714.1"/>
    <property type="molecule type" value="Genomic_DNA"/>
</dbReference>
<protein>
    <recommendedName>
        <fullName evidence="2">30S ribosomal protein S7</fullName>
    </recommendedName>
</protein>
<reference evidence="1" key="1">
    <citation type="submission" date="2024-05" db="EMBL/GenBank/DDBJ databases">
        <title>Isolation and characterization of the novel Burkholderia jumbo bacteriophage Surprise13.</title>
        <authorList>
            <person name="Supina B.S.I."/>
            <person name="Dennis J."/>
        </authorList>
    </citation>
    <scope>NUCLEOTIDE SEQUENCE</scope>
</reference>
<name>A0AAU7PFD7_9VIRU</name>
<proteinExistence type="predicted"/>
<gene>
    <name evidence="1" type="ORF">SURPRISE13_213</name>
</gene>
<organism evidence="1">
    <name type="scientific">Burkholderia phage vB_BgluM-SURPRISE13</name>
    <dbReference type="NCBI Taxonomy" id="3159457"/>
    <lineage>
        <taxon>Viruses</taxon>
    </lineage>
</organism>
<evidence type="ECO:0000313" key="1">
    <source>
        <dbReference type="EMBL" id="XBS47714.1"/>
    </source>
</evidence>
<sequence>MVNEPLHKWKSFVSNDRGTYISKDNARKIARIILKQCGHPEVIELISKEFNDFPEQLRREISDLANTSEGSSGHVRKGLQRINMALGGRLLREEREVTFNQRIETIDGVKYKSKRVDPAIAGAARKYGIIK</sequence>
<evidence type="ECO:0008006" key="2">
    <source>
        <dbReference type="Google" id="ProtNLM"/>
    </source>
</evidence>